<proteinExistence type="predicted"/>
<dbReference type="RefSeq" id="WP_005885571.1">
    <property type="nucleotide sequence ID" value="NZ_CABMMQ010000002.1"/>
</dbReference>
<comment type="caution">
    <text evidence="1">The sequence shown here is derived from an EMBL/GenBank/DDBJ whole genome shotgun (WGS) entry which is preliminary data.</text>
</comment>
<evidence type="ECO:0000313" key="1">
    <source>
        <dbReference type="EMBL" id="RHF71104.1"/>
    </source>
</evidence>
<dbReference type="AlphaFoldDB" id="A0A414PRD8"/>
<dbReference type="EMBL" id="QRHL01000018">
    <property type="protein sequence ID" value="RHF71104.1"/>
    <property type="molecule type" value="Genomic_DNA"/>
</dbReference>
<gene>
    <name evidence="1" type="ORF">DW663_09315</name>
</gene>
<accession>A0A414PRD8</accession>
<sequence>MKKIFILFFLITNFISSYSIENNEIDSKLEKYNEYKRLVNENREKEIQKNLPSPQEMEIYYTQEKLNLEKEKLEYEKKLAYERAKAERRRDNLINAAIIGGIGYGSYRLGRHHHWW</sequence>
<evidence type="ECO:0000313" key="2">
    <source>
        <dbReference type="Proteomes" id="UP000284676"/>
    </source>
</evidence>
<organism evidence="1 2">
    <name type="scientific">Fusobacterium mortiferum</name>
    <dbReference type="NCBI Taxonomy" id="850"/>
    <lineage>
        <taxon>Bacteria</taxon>
        <taxon>Fusobacteriati</taxon>
        <taxon>Fusobacteriota</taxon>
        <taxon>Fusobacteriia</taxon>
        <taxon>Fusobacteriales</taxon>
        <taxon>Fusobacteriaceae</taxon>
        <taxon>Fusobacterium</taxon>
    </lineage>
</organism>
<dbReference type="GeneID" id="62763704"/>
<protein>
    <submittedName>
        <fullName evidence="1">Uncharacterized protein</fullName>
    </submittedName>
</protein>
<name>A0A414PRD8_FUSMR</name>
<dbReference type="Proteomes" id="UP000284676">
    <property type="component" value="Unassembled WGS sequence"/>
</dbReference>
<reference evidence="1 2" key="1">
    <citation type="submission" date="2018-08" db="EMBL/GenBank/DDBJ databases">
        <title>A genome reference for cultivated species of the human gut microbiota.</title>
        <authorList>
            <person name="Zou Y."/>
            <person name="Xue W."/>
            <person name="Luo G."/>
        </authorList>
    </citation>
    <scope>NUCLEOTIDE SEQUENCE [LARGE SCALE GENOMIC DNA]</scope>
    <source>
        <strain evidence="1 2">AM25-1</strain>
    </source>
</reference>